<dbReference type="Proteomes" id="UP000095286">
    <property type="component" value="Unplaced"/>
</dbReference>
<accession>A0AC35TJ45</accession>
<dbReference type="WBParaSite" id="RSKR_0000100700.1">
    <property type="protein sequence ID" value="RSKR_0000100700.1"/>
    <property type="gene ID" value="RSKR_0000100700"/>
</dbReference>
<name>A0AC35TJ45_9BILA</name>
<reference evidence="2" key="1">
    <citation type="submission" date="2016-11" db="UniProtKB">
        <authorList>
            <consortium name="WormBaseParasite"/>
        </authorList>
    </citation>
    <scope>IDENTIFICATION</scope>
    <source>
        <strain evidence="2">KR3021</strain>
    </source>
</reference>
<protein>
    <submittedName>
        <fullName evidence="2">Membralin</fullName>
    </submittedName>
</protein>
<organism evidence="1 2">
    <name type="scientific">Rhabditophanes sp. KR3021</name>
    <dbReference type="NCBI Taxonomy" id="114890"/>
    <lineage>
        <taxon>Eukaryota</taxon>
        <taxon>Metazoa</taxon>
        <taxon>Ecdysozoa</taxon>
        <taxon>Nematoda</taxon>
        <taxon>Chromadorea</taxon>
        <taxon>Rhabditida</taxon>
        <taxon>Tylenchina</taxon>
        <taxon>Panagrolaimomorpha</taxon>
        <taxon>Strongyloidoidea</taxon>
        <taxon>Alloionematidae</taxon>
        <taxon>Rhabditophanes</taxon>
    </lineage>
</organism>
<evidence type="ECO:0000313" key="2">
    <source>
        <dbReference type="WBParaSite" id="RSKR_0000100700.1"/>
    </source>
</evidence>
<proteinExistence type="predicted"/>
<sequence>MSSKPSLKDLSTSDKVANFFYFMIGFGEIEEIPNTITVPEGYLHGSFHINYLSEVYQDIVQVLEITEHEGLFHLKSPVRKLHNIPTKFVRIDPEKHVCFTNLFYLPLVNSDVRYDMILINALRKMKNSGVINEFGYIRDVASGVYYSFMAESPSIWEYIYLFVKMTFCIAVVSLILEDTHEKLIFLCFQVMHVNHWENINRTTIAGGLTCLLAIIGMEGMLFDILKHSMLSFNLIMIIWAADSFYTMACLSPLSKKMWPRFFYFYLYSFCLYQNGSARYYPNIALAALYFFVLHSMVYFYHHFEFGRIVHRAARRVMASNNVRFSTAETPNQEGGSTRRFIARFSSANGGQNIFYEYVNGEIIRIGVHARRTNMATSPVVT</sequence>
<evidence type="ECO:0000313" key="1">
    <source>
        <dbReference type="Proteomes" id="UP000095286"/>
    </source>
</evidence>